<evidence type="ECO:0000256" key="5">
    <source>
        <dbReference type="ARBA" id="ARBA00022801"/>
    </source>
</evidence>
<name>A0A9P6KCS7_9FUNG</name>
<keyword evidence="5" id="KW-0378">Hydrolase</keyword>
<evidence type="ECO:0000313" key="11">
    <source>
        <dbReference type="EMBL" id="KAF9580659.1"/>
    </source>
</evidence>
<dbReference type="EC" id="3.2.1.52" evidence="3"/>
<dbReference type="Pfam" id="PF14845">
    <property type="entry name" value="Glycohydro_20b2"/>
    <property type="match status" value="1"/>
</dbReference>
<keyword evidence="7" id="KW-0326">Glycosidase</keyword>
<proteinExistence type="inferred from homology"/>
<evidence type="ECO:0000256" key="2">
    <source>
        <dbReference type="ARBA" id="ARBA00006285"/>
    </source>
</evidence>
<evidence type="ECO:0000256" key="8">
    <source>
        <dbReference type="SAM" id="SignalP"/>
    </source>
</evidence>
<evidence type="ECO:0000256" key="1">
    <source>
        <dbReference type="ARBA" id="ARBA00001231"/>
    </source>
</evidence>
<dbReference type="GO" id="GO:0016020">
    <property type="term" value="C:membrane"/>
    <property type="evidence" value="ECO:0007669"/>
    <property type="project" value="TreeGrafter"/>
</dbReference>
<dbReference type="OrthoDB" id="428480at2759"/>
<sequence length="235" mass="25862">MKLSLAAAIGLIALSTIEAVKVNPIPAPVTLQWGKSGPVKFDNNFRIVGPKNAILSKAISRTTKLIKKERWTPATWEEPIPVFKPFPTLSKRADEDEVEDEVEDKVVANTNGGGRVVRTINVEVANLNAELQAGVDETYTLDISSNGKGTIKAKTVWGALHGLTTLEQIVISDGRRGLHIEQPVKIADGPKFAHRGVMLDTARNFYPVKDILRQIDGLAWSKLNVFHWHITDNQS</sequence>
<evidence type="ECO:0000256" key="3">
    <source>
        <dbReference type="ARBA" id="ARBA00012663"/>
    </source>
</evidence>
<dbReference type="InterPro" id="IPR017853">
    <property type="entry name" value="GH"/>
</dbReference>
<comment type="caution">
    <text evidence="11">The sequence shown here is derived from an EMBL/GenBank/DDBJ whole genome shotgun (WGS) entry which is preliminary data.</text>
</comment>
<dbReference type="GO" id="GO:0005975">
    <property type="term" value="P:carbohydrate metabolic process"/>
    <property type="evidence" value="ECO:0007669"/>
    <property type="project" value="InterPro"/>
</dbReference>
<dbReference type="PANTHER" id="PTHR22600">
    <property type="entry name" value="BETA-HEXOSAMINIDASE"/>
    <property type="match status" value="1"/>
</dbReference>
<feature type="non-terminal residue" evidence="11">
    <location>
        <position position="235"/>
    </location>
</feature>
<dbReference type="Gene3D" id="3.20.20.80">
    <property type="entry name" value="Glycosidases"/>
    <property type="match status" value="1"/>
</dbReference>
<dbReference type="Gene3D" id="3.30.379.10">
    <property type="entry name" value="Chitobiase/beta-hexosaminidase domain 2-like"/>
    <property type="match status" value="1"/>
</dbReference>
<dbReference type="InterPro" id="IPR029018">
    <property type="entry name" value="Hex-like_dom2"/>
</dbReference>
<dbReference type="GO" id="GO:0016231">
    <property type="term" value="F:beta-N-acetylglucosaminidase activity"/>
    <property type="evidence" value="ECO:0007669"/>
    <property type="project" value="TreeGrafter"/>
</dbReference>
<evidence type="ECO:0000256" key="7">
    <source>
        <dbReference type="ARBA" id="ARBA00023295"/>
    </source>
</evidence>
<dbReference type="Proteomes" id="UP000780801">
    <property type="component" value="Unassembled WGS sequence"/>
</dbReference>
<dbReference type="EMBL" id="JAABOA010001923">
    <property type="protein sequence ID" value="KAF9580659.1"/>
    <property type="molecule type" value="Genomic_DNA"/>
</dbReference>
<dbReference type="PANTHER" id="PTHR22600:SF26">
    <property type="entry name" value="BETA-N-ACETYLHEXOSAMINIDASE"/>
    <property type="match status" value="1"/>
</dbReference>
<reference evidence="11" key="1">
    <citation type="journal article" date="2020" name="Fungal Divers.">
        <title>Resolving the Mortierellaceae phylogeny through synthesis of multi-gene phylogenetics and phylogenomics.</title>
        <authorList>
            <person name="Vandepol N."/>
            <person name="Liber J."/>
            <person name="Desiro A."/>
            <person name="Na H."/>
            <person name="Kennedy M."/>
            <person name="Barry K."/>
            <person name="Grigoriev I.V."/>
            <person name="Miller A.N."/>
            <person name="O'Donnell K."/>
            <person name="Stajich J.E."/>
            <person name="Bonito G."/>
        </authorList>
    </citation>
    <scope>NUCLEOTIDE SEQUENCE</scope>
    <source>
        <strain evidence="11">KOD1015</strain>
    </source>
</reference>
<feature type="chain" id="PRO_5040469489" description="beta-N-acetylhexosaminidase" evidence="8">
    <location>
        <begin position="20"/>
        <end position="235"/>
    </location>
</feature>
<dbReference type="PRINTS" id="PR00738">
    <property type="entry name" value="GLHYDRLASE20"/>
</dbReference>
<dbReference type="Pfam" id="PF00728">
    <property type="entry name" value="Glyco_hydro_20"/>
    <property type="match status" value="1"/>
</dbReference>
<keyword evidence="12" id="KW-1185">Reference proteome</keyword>
<feature type="domain" description="Beta-hexosaminidase eukaryotic type N-terminal" evidence="10">
    <location>
        <begin position="25"/>
        <end position="169"/>
    </location>
</feature>
<dbReference type="AlphaFoldDB" id="A0A9P6KCS7"/>
<comment type="catalytic activity">
    <reaction evidence="1">
        <text>Hydrolysis of terminal non-reducing N-acetyl-D-hexosamine residues in N-acetyl-beta-D-hexosaminides.</text>
        <dbReference type="EC" id="3.2.1.52"/>
    </reaction>
</comment>
<evidence type="ECO:0000256" key="6">
    <source>
        <dbReference type="ARBA" id="ARBA00023180"/>
    </source>
</evidence>
<protein>
    <recommendedName>
        <fullName evidence="3">beta-N-acetylhexosaminidase</fullName>
        <ecNumber evidence="3">3.2.1.52</ecNumber>
    </recommendedName>
</protein>
<comment type="similarity">
    <text evidence="2">Belongs to the glycosyl hydrolase 20 family.</text>
</comment>
<dbReference type="GO" id="GO:0030203">
    <property type="term" value="P:glycosaminoglycan metabolic process"/>
    <property type="evidence" value="ECO:0007669"/>
    <property type="project" value="TreeGrafter"/>
</dbReference>
<keyword evidence="4 8" id="KW-0732">Signal</keyword>
<gene>
    <name evidence="11" type="ORF">BGW38_002604</name>
</gene>
<organism evidence="11 12">
    <name type="scientific">Lunasporangiospora selenospora</name>
    <dbReference type="NCBI Taxonomy" id="979761"/>
    <lineage>
        <taxon>Eukaryota</taxon>
        <taxon>Fungi</taxon>
        <taxon>Fungi incertae sedis</taxon>
        <taxon>Mucoromycota</taxon>
        <taxon>Mortierellomycotina</taxon>
        <taxon>Mortierellomycetes</taxon>
        <taxon>Mortierellales</taxon>
        <taxon>Mortierellaceae</taxon>
        <taxon>Lunasporangiospora</taxon>
    </lineage>
</organism>
<evidence type="ECO:0000313" key="12">
    <source>
        <dbReference type="Proteomes" id="UP000780801"/>
    </source>
</evidence>
<dbReference type="SUPFAM" id="SSF51445">
    <property type="entry name" value="(Trans)glycosidases"/>
    <property type="match status" value="1"/>
</dbReference>
<evidence type="ECO:0000256" key="4">
    <source>
        <dbReference type="ARBA" id="ARBA00022729"/>
    </source>
</evidence>
<feature type="domain" description="Glycoside hydrolase family 20 catalytic" evidence="9">
    <location>
        <begin position="192"/>
        <end position="235"/>
    </location>
</feature>
<dbReference type="InterPro" id="IPR029019">
    <property type="entry name" value="HEX_eukaryotic_N"/>
</dbReference>
<dbReference type="InterPro" id="IPR015883">
    <property type="entry name" value="Glyco_hydro_20_cat"/>
</dbReference>
<keyword evidence="6" id="KW-0325">Glycoprotein</keyword>
<evidence type="ECO:0000259" key="10">
    <source>
        <dbReference type="Pfam" id="PF14845"/>
    </source>
</evidence>
<dbReference type="SUPFAM" id="SSF55545">
    <property type="entry name" value="beta-N-acetylhexosaminidase-like domain"/>
    <property type="match status" value="1"/>
</dbReference>
<dbReference type="InterPro" id="IPR025705">
    <property type="entry name" value="Beta_hexosaminidase_sua/sub"/>
</dbReference>
<evidence type="ECO:0000259" key="9">
    <source>
        <dbReference type="Pfam" id="PF00728"/>
    </source>
</evidence>
<feature type="signal peptide" evidence="8">
    <location>
        <begin position="1"/>
        <end position="19"/>
    </location>
</feature>
<accession>A0A9P6KCS7</accession>